<evidence type="ECO:0000313" key="4">
    <source>
        <dbReference type="Proteomes" id="UP000321514"/>
    </source>
</evidence>
<evidence type="ECO:0000313" key="2">
    <source>
        <dbReference type="EMBL" id="SEU26704.1"/>
    </source>
</evidence>
<proteinExistence type="predicted"/>
<evidence type="ECO:0000313" key="1">
    <source>
        <dbReference type="EMBL" id="GEN09790.1"/>
    </source>
</evidence>
<dbReference type="STRING" id="1334629.MFUL124B02_20940"/>
<gene>
    <name evidence="1" type="ORF">MFU01_48270</name>
    <name evidence="2" type="ORF">SAMN05443572_107302</name>
</gene>
<dbReference type="AlphaFoldDB" id="A0A511T6I7"/>
<accession>A0A511T6I7</accession>
<comment type="caution">
    <text evidence="1">The sequence shown here is derived from an EMBL/GenBank/DDBJ whole genome shotgun (WGS) entry which is preliminary data.</text>
</comment>
<keyword evidence="3" id="KW-1185">Reference proteome</keyword>
<name>A0A511T6I7_MYXFU</name>
<protein>
    <submittedName>
        <fullName evidence="1">Uncharacterized protein</fullName>
    </submittedName>
</protein>
<sequence length="52" mass="5796">MRGVITLRDVVSNLGVVLREFGALCVVRCVVASLCRQRTTFLEIAVRCSKRT</sequence>
<reference evidence="1 4" key="2">
    <citation type="submission" date="2019-07" db="EMBL/GenBank/DDBJ databases">
        <title>Whole genome shotgun sequence of Myxococcus fulvus NBRC 100333.</title>
        <authorList>
            <person name="Hosoyama A."/>
            <person name="Uohara A."/>
            <person name="Ohji S."/>
            <person name="Ichikawa N."/>
        </authorList>
    </citation>
    <scope>NUCLEOTIDE SEQUENCE [LARGE SCALE GENOMIC DNA]</scope>
    <source>
        <strain evidence="1 4">NBRC 100333</strain>
    </source>
</reference>
<evidence type="ECO:0000313" key="3">
    <source>
        <dbReference type="Proteomes" id="UP000183760"/>
    </source>
</evidence>
<dbReference type="EMBL" id="FOIB01000007">
    <property type="protein sequence ID" value="SEU26704.1"/>
    <property type="molecule type" value="Genomic_DNA"/>
</dbReference>
<dbReference type="EMBL" id="BJXR01000036">
    <property type="protein sequence ID" value="GEN09790.1"/>
    <property type="molecule type" value="Genomic_DNA"/>
</dbReference>
<dbReference type="RefSeq" id="WP_170300476.1">
    <property type="nucleotide sequence ID" value="NZ_BJXR01000036.1"/>
</dbReference>
<dbReference type="Proteomes" id="UP000321514">
    <property type="component" value="Unassembled WGS sequence"/>
</dbReference>
<dbReference type="Proteomes" id="UP000183760">
    <property type="component" value="Unassembled WGS sequence"/>
</dbReference>
<reference evidence="2 3" key="1">
    <citation type="submission" date="2016-10" db="EMBL/GenBank/DDBJ databases">
        <authorList>
            <person name="Varghese N."/>
            <person name="Submissions S."/>
        </authorList>
    </citation>
    <scope>NUCLEOTIDE SEQUENCE [LARGE SCALE GENOMIC DNA]</scope>
    <source>
        <strain evidence="2 3">DSM 16525</strain>
    </source>
</reference>
<organism evidence="1 4">
    <name type="scientific">Myxococcus fulvus</name>
    <dbReference type="NCBI Taxonomy" id="33"/>
    <lineage>
        <taxon>Bacteria</taxon>
        <taxon>Pseudomonadati</taxon>
        <taxon>Myxococcota</taxon>
        <taxon>Myxococcia</taxon>
        <taxon>Myxococcales</taxon>
        <taxon>Cystobacterineae</taxon>
        <taxon>Myxococcaceae</taxon>
        <taxon>Myxococcus</taxon>
    </lineage>
</organism>